<accession>A0A9X3S8J3</accession>
<feature type="domain" description="LTD" evidence="1">
    <location>
        <begin position="143"/>
        <end position="252"/>
    </location>
</feature>
<dbReference type="AlphaFoldDB" id="A0A9X3S8J3"/>
<evidence type="ECO:0000313" key="2">
    <source>
        <dbReference type="EMBL" id="MDA0180381.1"/>
    </source>
</evidence>
<dbReference type="RefSeq" id="WP_270024756.1">
    <property type="nucleotide sequence ID" value="NZ_JAPDDP010000012.1"/>
</dbReference>
<gene>
    <name evidence="2" type="ORF">OJ997_08740</name>
</gene>
<dbReference type="PANTHER" id="PTHR37397">
    <property type="entry name" value="SI:CH211-183D21.1"/>
    <property type="match status" value="1"/>
</dbReference>
<evidence type="ECO:0000259" key="1">
    <source>
        <dbReference type="PROSITE" id="PS51841"/>
    </source>
</evidence>
<feature type="domain" description="LTD" evidence="1">
    <location>
        <begin position="287"/>
        <end position="406"/>
    </location>
</feature>
<name>A0A9X3S8J3_9ACTN</name>
<comment type="caution">
    <text evidence="2">The sequence shown here is derived from an EMBL/GenBank/DDBJ whole genome shotgun (WGS) entry which is preliminary data.</text>
</comment>
<feature type="domain" description="LTD" evidence="1">
    <location>
        <begin position="3"/>
        <end position="112"/>
    </location>
</feature>
<protein>
    <submittedName>
        <fullName evidence="2">Lamin tail domain-containing protein</fullName>
    </submittedName>
</protein>
<organism evidence="2 3">
    <name type="scientific">Solirubrobacter phytolaccae</name>
    <dbReference type="NCBI Taxonomy" id="1404360"/>
    <lineage>
        <taxon>Bacteria</taxon>
        <taxon>Bacillati</taxon>
        <taxon>Actinomycetota</taxon>
        <taxon>Thermoleophilia</taxon>
        <taxon>Solirubrobacterales</taxon>
        <taxon>Solirubrobacteraceae</taxon>
        <taxon>Solirubrobacter</taxon>
    </lineage>
</organism>
<dbReference type="SUPFAM" id="SSF74853">
    <property type="entry name" value="Lamin A/C globular tail domain"/>
    <property type="match status" value="3"/>
</dbReference>
<sequence>MGVPAASAATPFEDYVVINEVESDGSANDYIELYNNGPSSITFTNATVSDSDNSHYVTISGTIASGGYFAVDTDNASTPGNFGLGNFDSARLYAEGQTPVSGSPIDSYSWTAHASTSYGRYPDGIGAFVTLNAMSKGATNAFTSPGSNPSPAPWAGVVINEVESSAPSGGYDWVELYNTNTSSRNISGMVIADDNNGHQVTVPSGTTLPAFGYAVVEVSNPANTGFFGLGVNDEARLFAPGTVDVSTATPVDRAKWFTHSPTTYGLDRTTPTQKGLFRTTSAGTKGTANTFGAPPAVLTSAEVVINEVESDPQGSPVLSGDWIELANKTGSDLSIEGLALTDSDPFHTYTIGAGTVIPAHGYLAIRVDDPSVNGAFGLGNADSARLFNVGADFTTDTPIDATSWTAHAANTWGRFPVNKTGAFANTVGPTPNAAN</sequence>
<dbReference type="Pfam" id="PF00932">
    <property type="entry name" value="LTD"/>
    <property type="match status" value="3"/>
</dbReference>
<evidence type="ECO:0000313" key="3">
    <source>
        <dbReference type="Proteomes" id="UP001147653"/>
    </source>
</evidence>
<dbReference type="InterPro" id="IPR036415">
    <property type="entry name" value="Lamin_tail_dom_sf"/>
</dbReference>
<dbReference type="InterPro" id="IPR001322">
    <property type="entry name" value="Lamin_tail_dom"/>
</dbReference>
<keyword evidence="3" id="KW-1185">Reference proteome</keyword>
<dbReference type="Gene3D" id="2.60.40.1260">
    <property type="entry name" value="Lamin Tail domain"/>
    <property type="match status" value="2"/>
</dbReference>
<dbReference type="EMBL" id="JAPDDP010000012">
    <property type="protein sequence ID" value="MDA0180381.1"/>
    <property type="molecule type" value="Genomic_DNA"/>
</dbReference>
<dbReference type="PANTHER" id="PTHR37397:SF1">
    <property type="entry name" value="LTD DOMAIN-CONTAINING PROTEIN"/>
    <property type="match status" value="1"/>
</dbReference>
<reference evidence="2" key="1">
    <citation type="submission" date="2022-10" db="EMBL/GenBank/DDBJ databases">
        <title>The WGS of Solirubrobacter phytolaccae KCTC 29190.</title>
        <authorList>
            <person name="Jiang Z."/>
        </authorList>
    </citation>
    <scope>NUCLEOTIDE SEQUENCE</scope>
    <source>
        <strain evidence="2">KCTC 29190</strain>
    </source>
</reference>
<dbReference type="Proteomes" id="UP001147653">
    <property type="component" value="Unassembled WGS sequence"/>
</dbReference>
<dbReference type="PROSITE" id="PS51841">
    <property type="entry name" value="LTD"/>
    <property type="match status" value="3"/>
</dbReference>
<proteinExistence type="predicted"/>